<evidence type="ECO:0000256" key="1">
    <source>
        <dbReference type="SAM" id="MobiDB-lite"/>
    </source>
</evidence>
<protein>
    <submittedName>
        <fullName evidence="3">Uncharacterized protein</fullName>
    </submittedName>
</protein>
<dbReference type="STRING" id="366533.SAMN05444339_104136"/>
<evidence type="ECO:0000313" key="3">
    <source>
        <dbReference type="EMBL" id="SHF21778.1"/>
    </source>
</evidence>
<reference evidence="4" key="1">
    <citation type="submission" date="2016-11" db="EMBL/GenBank/DDBJ databases">
        <authorList>
            <person name="Varghese N."/>
            <person name="Submissions S."/>
        </authorList>
    </citation>
    <scope>NUCLEOTIDE SEQUENCE [LARGE SCALE GENOMIC DNA]</scope>
    <source>
        <strain evidence="4">DSM 29326</strain>
    </source>
</reference>
<feature type="signal peptide" evidence="2">
    <location>
        <begin position="1"/>
        <end position="28"/>
    </location>
</feature>
<keyword evidence="2" id="KW-0732">Signal</keyword>
<evidence type="ECO:0000256" key="2">
    <source>
        <dbReference type="SAM" id="SignalP"/>
    </source>
</evidence>
<organism evidence="3 4">
    <name type="scientific">Loktanella atrilutea</name>
    <dbReference type="NCBI Taxonomy" id="366533"/>
    <lineage>
        <taxon>Bacteria</taxon>
        <taxon>Pseudomonadati</taxon>
        <taxon>Pseudomonadota</taxon>
        <taxon>Alphaproteobacteria</taxon>
        <taxon>Rhodobacterales</taxon>
        <taxon>Roseobacteraceae</taxon>
        <taxon>Loktanella</taxon>
    </lineage>
</organism>
<name>A0A1M4ZUS5_LOKAT</name>
<feature type="chain" id="PRO_5013222960" evidence="2">
    <location>
        <begin position="29"/>
        <end position="107"/>
    </location>
</feature>
<keyword evidence="4" id="KW-1185">Reference proteome</keyword>
<dbReference type="AlphaFoldDB" id="A0A1M4ZUS5"/>
<sequence length="107" mass="11112">MQRGATGPRLVTGLAVVCCLASAGAGHAQTATCTTDAGGVTQCSQTPRYQSDSLGIQRDVAPPPQGLDLLSEGQTQTTGEDFRRMMPQPRTTLTGTCRTDAVGVTRC</sequence>
<evidence type="ECO:0000313" key="4">
    <source>
        <dbReference type="Proteomes" id="UP000183987"/>
    </source>
</evidence>
<gene>
    <name evidence="3" type="ORF">SAMN05444339_104136</name>
</gene>
<proteinExistence type="predicted"/>
<accession>A0A1M4ZUS5</accession>
<dbReference type="EMBL" id="FQUE01000004">
    <property type="protein sequence ID" value="SHF21778.1"/>
    <property type="molecule type" value="Genomic_DNA"/>
</dbReference>
<feature type="region of interest" description="Disordered" evidence="1">
    <location>
        <begin position="51"/>
        <end position="80"/>
    </location>
</feature>
<dbReference type="Proteomes" id="UP000183987">
    <property type="component" value="Unassembled WGS sequence"/>
</dbReference>